<dbReference type="EMBL" id="UOGH01000127">
    <property type="protein sequence ID" value="VAX29614.1"/>
    <property type="molecule type" value="Genomic_DNA"/>
</dbReference>
<accession>A0A3B1D083</accession>
<organism evidence="2">
    <name type="scientific">hydrothermal vent metagenome</name>
    <dbReference type="NCBI Taxonomy" id="652676"/>
    <lineage>
        <taxon>unclassified sequences</taxon>
        <taxon>metagenomes</taxon>
        <taxon>ecological metagenomes</taxon>
    </lineage>
</organism>
<sequence length="118" mass="13604">MERRKFKRFSVQGNVEGNIILKADIDIMDISLNGMLFLITKRLNTNSRCRINLNIGDAKVGLDGSVIRSNLKESRQIQSDFQPVYEVAVKFVRLSDKRKSELQKIIDYLKECSDSTDY</sequence>
<reference evidence="2" key="1">
    <citation type="submission" date="2018-06" db="EMBL/GenBank/DDBJ databases">
        <authorList>
            <person name="Zhirakovskaya E."/>
        </authorList>
    </citation>
    <scope>NUCLEOTIDE SEQUENCE</scope>
</reference>
<name>A0A3B1D083_9ZZZZ</name>
<dbReference type="Gene3D" id="2.40.10.220">
    <property type="entry name" value="predicted glycosyltransferase like domains"/>
    <property type="match status" value="1"/>
</dbReference>
<dbReference type="GO" id="GO:0035438">
    <property type="term" value="F:cyclic-di-GMP binding"/>
    <property type="evidence" value="ECO:0007669"/>
    <property type="project" value="InterPro"/>
</dbReference>
<dbReference type="SUPFAM" id="SSF141371">
    <property type="entry name" value="PilZ domain-like"/>
    <property type="match status" value="1"/>
</dbReference>
<feature type="domain" description="PilZ" evidence="1">
    <location>
        <begin position="2"/>
        <end position="106"/>
    </location>
</feature>
<evidence type="ECO:0000259" key="1">
    <source>
        <dbReference type="Pfam" id="PF07238"/>
    </source>
</evidence>
<evidence type="ECO:0000313" key="2">
    <source>
        <dbReference type="EMBL" id="VAX29614.1"/>
    </source>
</evidence>
<protein>
    <recommendedName>
        <fullName evidence="1">PilZ domain-containing protein</fullName>
    </recommendedName>
</protein>
<dbReference type="Pfam" id="PF07238">
    <property type="entry name" value="PilZ"/>
    <property type="match status" value="1"/>
</dbReference>
<dbReference type="AlphaFoldDB" id="A0A3B1D083"/>
<proteinExistence type="predicted"/>
<gene>
    <name evidence="2" type="ORF">MNBD_NITROSPIRAE02-136</name>
</gene>
<dbReference type="InterPro" id="IPR009875">
    <property type="entry name" value="PilZ_domain"/>
</dbReference>